<dbReference type="PANTHER" id="PTHR10331:SF6">
    <property type="entry name" value="SPINDLE ASSEMBLY ABNORMAL 4"/>
    <property type="match status" value="1"/>
</dbReference>
<dbReference type="AlphaFoldDB" id="A0A1B6CZT8"/>
<dbReference type="PANTHER" id="PTHR10331">
    <property type="entry name" value="T COMPLEX PROTEIN 10"/>
    <property type="match status" value="1"/>
</dbReference>
<feature type="domain" description="Centromere protein J C-terminal" evidence="3">
    <location>
        <begin position="837"/>
        <end position="865"/>
    </location>
</feature>
<dbReference type="GO" id="GO:0005813">
    <property type="term" value="C:centrosome"/>
    <property type="evidence" value="ECO:0007669"/>
    <property type="project" value="TreeGrafter"/>
</dbReference>
<dbReference type="EMBL" id="GEDC01018321">
    <property type="protein sequence ID" value="JAS18977.1"/>
    <property type="molecule type" value="Transcribed_RNA"/>
</dbReference>
<accession>A0A1B6CZT8</accession>
<organism evidence="5">
    <name type="scientific">Clastoptera arizonana</name>
    <name type="common">Arizona spittle bug</name>
    <dbReference type="NCBI Taxonomy" id="38151"/>
    <lineage>
        <taxon>Eukaryota</taxon>
        <taxon>Metazoa</taxon>
        <taxon>Ecdysozoa</taxon>
        <taxon>Arthropoda</taxon>
        <taxon>Hexapoda</taxon>
        <taxon>Insecta</taxon>
        <taxon>Pterygota</taxon>
        <taxon>Neoptera</taxon>
        <taxon>Paraneoptera</taxon>
        <taxon>Hemiptera</taxon>
        <taxon>Auchenorrhyncha</taxon>
        <taxon>Cercopoidea</taxon>
        <taxon>Clastopteridae</taxon>
        <taxon>Clastoptera</taxon>
    </lineage>
</organism>
<feature type="coiled-coil region" evidence="2">
    <location>
        <begin position="405"/>
        <end position="446"/>
    </location>
</feature>
<reference evidence="5" key="1">
    <citation type="submission" date="2015-12" db="EMBL/GenBank/DDBJ databases">
        <title>De novo transcriptome assembly of four potential Pierce s Disease insect vectors from Arizona vineyards.</title>
        <authorList>
            <person name="Tassone E.E."/>
        </authorList>
    </citation>
    <scope>NUCLEOTIDE SEQUENCE</scope>
</reference>
<dbReference type="GO" id="GO:0015631">
    <property type="term" value="F:tubulin binding"/>
    <property type="evidence" value="ECO:0007669"/>
    <property type="project" value="TreeGrafter"/>
</dbReference>
<gene>
    <name evidence="4" type="ORF">g.23548</name>
    <name evidence="5" type="ORF">g.23549</name>
</gene>
<dbReference type="Pfam" id="PF07202">
    <property type="entry name" value="Tcp10_C"/>
    <property type="match status" value="4"/>
</dbReference>
<evidence type="ECO:0000259" key="3">
    <source>
        <dbReference type="Pfam" id="PF07202"/>
    </source>
</evidence>
<feature type="domain" description="Centromere protein J C-terminal" evidence="3">
    <location>
        <begin position="798"/>
        <end position="832"/>
    </location>
</feature>
<comment type="similarity">
    <text evidence="1">Belongs to the TCP10 family.</text>
</comment>
<sequence length="880" mass="101931">MEKVLATRESNMTIMQQVEELKNWHKQQKDLLQNENVKNGTHTNFVDPQDRQTQLNTQSGLSLDEVPIKPTHLDFSKVTDNGKETNQNNCKQKRRFLRKGEGLARFKMAPRSKMKTTKTIEQIEKQTTNTMTKNKPSAKVNSKSQIKEKINDSQESQLSSAISWKNVLSSMMKADPNYFNPKNSVENCNNQSLSDSFMERVIDGEKSNIKEKEDMEVFEMMEKLALETSFSSSSSTVMRFLGNSVKSTPNKRKLSPILSNGENVCGFYPTTGINNELDESMHVRFIEENSYRSFVDYSEPIERDSKCADNYFGDNKQWDEENCECGTDYSSSDEEVIPVSPPNEKEHLSIVETKNKPEAISSLNQKNEALCFNIENKRSPREEDREFNKNEEAVKELISNCGKNLQDTSERQNIIALRLKELEDEIEIFRKENAKVRKLKADFEEEYKLFQNDKKLFYLQIEEEKKKNSIWLQEEKQKLSKEKLVFEKYTKNLTKNPNKEERKEIQILKEQLNALKEELSKKESKWGAAQARVRNQVKVLEDDNKKLKQEIESIRKQSQKLNSAKNVRKSNTNLLHTINEQLVKICPRDLSEPSTIENHANERNRGNKKCANYFQVIADSHNRGSSTKNKRSFRNEIEENIQQAIEDMPDIVEVQNISTELVCTHDPNIVVCEKIVEDQNTAVENSGDLEKNKTITEQDGRKEILHDDGRKEVHYPNGNIKKISLNGDVKIIYFNGDVKETTEDGTIKYFYGESRVWDTTYPNGLQILDFPNGQVEHRHLDGLVEIFYPNGCIKRIYPNGSEECKYKDGTVLKVDIDKQKILILPNGQKEIHMKDHKRREYPDGTVKIVYLDGTQETRYSNGRIRLKDKNGILILDTFEN</sequence>
<keyword evidence="2" id="KW-0175">Coiled coil</keyword>
<feature type="coiled-coil region" evidence="2">
    <location>
        <begin position="498"/>
        <end position="564"/>
    </location>
</feature>
<evidence type="ECO:0000256" key="2">
    <source>
        <dbReference type="SAM" id="Coils"/>
    </source>
</evidence>
<dbReference type="GO" id="GO:0060271">
    <property type="term" value="P:cilium assembly"/>
    <property type="evidence" value="ECO:0007669"/>
    <property type="project" value="TreeGrafter"/>
</dbReference>
<dbReference type="InterPro" id="IPR047002">
    <property type="entry name" value="Tcp10_C_sf"/>
</dbReference>
<dbReference type="InterPro" id="IPR026581">
    <property type="entry name" value="TCP10L/CENPJ"/>
</dbReference>
<dbReference type="EMBL" id="GEDC01030540">
    <property type="protein sequence ID" value="JAS06758.1"/>
    <property type="molecule type" value="Transcribed_RNA"/>
</dbReference>
<feature type="domain" description="Centromere protein J C-terminal" evidence="3">
    <location>
        <begin position="708"/>
        <end position="741"/>
    </location>
</feature>
<name>A0A1B6CZT8_9HEMI</name>
<dbReference type="GO" id="GO:0061511">
    <property type="term" value="P:centriole elongation"/>
    <property type="evidence" value="ECO:0007669"/>
    <property type="project" value="TreeGrafter"/>
</dbReference>
<evidence type="ECO:0000256" key="1">
    <source>
        <dbReference type="ARBA" id="ARBA00005627"/>
    </source>
</evidence>
<protein>
    <recommendedName>
        <fullName evidence="3">Centromere protein J C-terminal domain-containing protein</fullName>
    </recommendedName>
</protein>
<evidence type="ECO:0000313" key="4">
    <source>
        <dbReference type="EMBL" id="JAS06758.1"/>
    </source>
</evidence>
<proteinExistence type="inferred from homology"/>
<dbReference type="InterPro" id="IPR009852">
    <property type="entry name" value="CENPJ_C_dom"/>
</dbReference>
<evidence type="ECO:0000313" key="5">
    <source>
        <dbReference type="EMBL" id="JAS18977.1"/>
    </source>
</evidence>
<feature type="domain" description="Centromere protein J C-terminal" evidence="3">
    <location>
        <begin position="762"/>
        <end position="796"/>
    </location>
</feature>
<dbReference type="Gene3D" id="2.60.450.20">
    <property type="match status" value="1"/>
</dbReference>
<dbReference type="GO" id="GO:0005814">
    <property type="term" value="C:centriole"/>
    <property type="evidence" value="ECO:0007669"/>
    <property type="project" value="TreeGrafter"/>
</dbReference>